<gene>
    <name evidence="2" type="ORF">CK203_007357</name>
    <name evidence="1" type="ORF">CK203_070519</name>
</gene>
<reference evidence="1 3" key="1">
    <citation type="journal article" date="2018" name="PLoS Genet.">
        <title>Population sequencing reveals clonal diversity and ancestral inbreeding in the grapevine cultivar Chardonnay.</title>
        <authorList>
            <person name="Roach M.J."/>
            <person name="Johnson D.L."/>
            <person name="Bohlmann J."/>
            <person name="van Vuuren H.J."/>
            <person name="Jones S.J."/>
            <person name="Pretorius I.S."/>
            <person name="Schmidt S.A."/>
            <person name="Borneman A.R."/>
        </authorList>
    </citation>
    <scope>NUCLEOTIDE SEQUENCE [LARGE SCALE GENOMIC DNA]</scope>
    <source>
        <strain evidence="3">cv. Chardonnay</strain>
        <strain evidence="1">I10V1</strain>
        <tissue evidence="1">Leaf</tissue>
    </source>
</reference>
<dbReference type="EMBL" id="QGNW01001068">
    <property type="protein sequence ID" value="RVW57016.1"/>
    <property type="molecule type" value="Genomic_DNA"/>
</dbReference>
<evidence type="ECO:0000313" key="1">
    <source>
        <dbReference type="EMBL" id="RVW57016.1"/>
    </source>
</evidence>
<dbReference type="AlphaFoldDB" id="A0A438FAQ1"/>
<organism evidence="1 3">
    <name type="scientific">Vitis vinifera</name>
    <name type="common">Grape</name>
    <dbReference type="NCBI Taxonomy" id="29760"/>
    <lineage>
        <taxon>Eukaryota</taxon>
        <taxon>Viridiplantae</taxon>
        <taxon>Streptophyta</taxon>
        <taxon>Embryophyta</taxon>
        <taxon>Tracheophyta</taxon>
        <taxon>Spermatophyta</taxon>
        <taxon>Magnoliopsida</taxon>
        <taxon>eudicotyledons</taxon>
        <taxon>Gunneridae</taxon>
        <taxon>Pentapetalae</taxon>
        <taxon>rosids</taxon>
        <taxon>Vitales</taxon>
        <taxon>Vitaceae</taxon>
        <taxon>Viteae</taxon>
        <taxon>Vitis</taxon>
    </lineage>
</organism>
<dbReference type="Proteomes" id="UP000288805">
    <property type="component" value="Unassembled WGS sequence"/>
</dbReference>
<proteinExistence type="predicted"/>
<evidence type="ECO:0008006" key="4">
    <source>
        <dbReference type="Google" id="ProtNLM"/>
    </source>
</evidence>
<accession>A0A438FAQ1</accession>
<sequence>MGNRGVGDSNKDCKLIQAATVRTGHAFSFLLRRAIECGFILGFGAREGGRGVEISHLLFTNDILLFSDPWPDQLTYMAWVLLWFEASSRLKINLNKSEHIPVGNIPNVEELASDQPCVVE</sequence>
<evidence type="ECO:0000313" key="2">
    <source>
        <dbReference type="EMBL" id="RVW65958.1"/>
    </source>
</evidence>
<comment type="caution">
    <text evidence="1">The sequence shown here is derived from an EMBL/GenBank/DDBJ whole genome shotgun (WGS) entry which is preliminary data.</text>
</comment>
<name>A0A438FAQ1_VITVI</name>
<dbReference type="EMBL" id="QGNW01000684">
    <property type="protein sequence ID" value="RVW65958.1"/>
    <property type="molecule type" value="Genomic_DNA"/>
</dbReference>
<evidence type="ECO:0000313" key="3">
    <source>
        <dbReference type="Proteomes" id="UP000288805"/>
    </source>
</evidence>
<protein>
    <recommendedName>
        <fullName evidence="4">Reverse transcriptase domain-containing protein</fullName>
    </recommendedName>
</protein>